<dbReference type="OrthoDB" id="6428287at2759"/>
<dbReference type="GO" id="GO:0005789">
    <property type="term" value="C:endoplasmic reticulum membrane"/>
    <property type="evidence" value="ECO:0007669"/>
    <property type="project" value="UniProtKB-SubCell"/>
</dbReference>
<dbReference type="GO" id="GO:0005506">
    <property type="term" value="F:iron ion binding"/>
    <property type="evidence" value="ECO:0007669"/>
    <property type="project" value="InterPro"/>
</dbReference>
<reference evidence="9 10" key="1">
    <citation type="journal article" date="2019" name="Sci. Rep.">
        <title>Orb-weaving spider Araneus ventricosus genome elucidates the spidroin gene catalogue.</title>
        <authorList>
            <person name="Kono N."/>
            <person name="Nakamura H."/>
            <person name="Ohtoshi R."/>
            <person name="Moran D.A.P."/>
            <person name="Shinohara A."/>
            <person name="Yoshida Y."/>
            <person name="Fujiwara M."/>
            <person name="Mori M."/>
            <person name="Tomita M."/>
            <person name="Arakawa K."/>
        </authorList>
    </citation>
    <scope>NUCLEOTIDE SEQUENCE [LARGE SCALE GENOMIC DNA]</scope>
</reference>
<keyword evidence="5" id="KW-0256">Endoplasmic reticulum</keyword>
<protein>
    <submittedName>
        <fullName evidence="9">Cytochrome P450 4c3</fullName>
    </submittedName>
</protein>
<dbReference type="EMBL" id="BGPR01065439">
    <property type="protein sequence ID" value="GBO40258.1"/>
    <property type="molecule type" value="Genomic_DNA"/>
</dbReference>
<keyword evidence="8" id="KW-0472">Membrane</keyword>
<feature type="non-terminal residue" evidence="9">
    <location>
        <position position="128"/>
    </location>
</feature>
<dbReference type="Proteomes" id="UP000499080">
    <property type="component" value="Unassembled WGS sequence"/>
</dbReference>
<evidence type="ECO:0000256" key="7">
    <source>
        <dbReference type="ARBA" id="ARBA00023033"/>
    </source>
</evidence>
<dbReference type="InterPro" id="IPR001128">
    <property type="entry name" value="Cyt_P450"/>
</dbReference>
<proteinExistence type="inferred from homology"/>
<name>A0A4Y2WTY7_ARAVE</name>
<evidence type="ECO:0000256" key="6">
    <source>
        <dbReference type="ARBA" id="ARBA00023004"/>
    </source>
</evidence>
<evidence type="ECO:0000313" key="9">
    <source>
        <dbReference type="EMBL" id="GBO40258.1"/>
    </source>
</evidence>
<dbReference type="Gene3D" id="1.10.630.10">
    <property type="entry name" value="Cytochrome P450"/>
    <property type="match status" value="1"/>
</dbReference>
<evidence type="ECO:0000256" key="2">
    <source>
        <dbReference type="ARBA" id="ARBA00004586"/>
    </source>
</evidence>
<gene>
    <name evidence="9" type="primary">Cyp4c3_21</name>
    <name evidence="9" type="ORF">AVEN_152625_1</name>
</gene>
<comment type="subcellular location">
    <subcellularLocation>
        <location evidence="2">Endoplasmic reticulum membrane</location>
    </subcellularLocation>
</comment>
<keyword evidence="7" id="KW-0560">Oxidoreductase</keyword>
<comment type="similarity">
    <text evidence="3">Belongs to the cytochrome P450 family.</text>
</comment>
<keyword evidence="10" id="KW-1185">Reference proteome</keyword>
<dbReference type="PANTHER" id="PTHR24291:SF189">
    <property type="entry name" value="CYTOCHROME P450 4C3-RELATED"/>
    <property type="match status" value="1"/>
</dbReference>
<dbReference type="PANTHER" id="PTHR24291">
    <property type="entry name" value="CYTOCHROME P450 FAMILY 4"/>
    <property type="match status" value="1"/>
</dbReference>
<keyword evidence="7" id="KW-0503">Monooxygenase</keyword>
<dbReference type="InterPro" id="IPR036396">
    <property type="entry name" value="Cyt_P450_sf"/>
</dbReference>
<dbReference type="GO" id="GO:0020037">
    <property type="term" value="F:heme binding"/>
    <property type="evidence" value="ECO:0007669"/>
    <property type="project" value="InterPro"/>
</dbReference>
<comment type="caution">
    <text evidence="9">The sequence shown here is derived from an EMBL/GenBank/DDBJ whole genome shotgun (WGS) entry which is preliminary data.</text>
</comment>
<evidence type="ECO:0000256" key="1">
    <source>
        <dbReference type="ARBA" id="ARBA00001971"/>
    </source>
</evidence>
<dbReference type="GO" id="GO:0004497">
    <property type="term" value="F:monooxygenase activity"/>
    <property type="evidence" value="ECO:0007669"/>
    <property type="project" value="UniProtKB-KW"/>
</dbReference>
<evidence type="ECO:0000256" key="8">
    <source>
        <dbReference type="ARBA" id="ARBA00023136"/>
    </source>
</evidence>
<sequence>GLGRFWFMSGLWKNGLFTFAYLGCQFVVFFKPETVEAVLSSPEHIEKSWEYRLLRPWIGTGLITSPRTKWHKHRKLVTPTFHFSILDTFIPVFQKQANVLISKIQSHIQEPWIDIVPLMSLCTLDIIC</sequence>
<comment type="cofactor">
    <cofactor evidence="1">
        <name>heme</name>
        <dbReference type="ChEBI" id="CHEBI:30413"/>
    </cofactor>
</comment>
<dbReference type="InterPro" id="IPR050196">
    <property type="entry name" value="Cytochrome_P450_Monoox"/>
</dbReference>
<evidence type="ECO:0000256" key="4">
    <source>
        <dbReference type="ARBA" id="ARBA00022617"/>
    </source>
</evidence>
<dbReference type="Pfam" id="PF00067">
    <property type="entry name" value="p450"/>
    <property type="match status" value="1"/>
</dbReference>
<organism evidence="9 10">
    <name type="scientific">Araneus ventricosus</name>
    <name type="common">Orbweaver spider</name>
    <name type="synonym">Epeira ventricosa</name>
    <dbReference type="NCBI Taxonomy" id="182803"/>
    <lineage>
        <taxon>Eukaryota</taxon>
        <taxon>Metazoa</taxon>
        <taxon>Ecdysozoa</taxon>
        <taxon>Arthropoda</taxon>
        <taxon>Chelicerata</taxon>
        <taxon>Arachnida</taxon>
        <taxon>Araneae</taxon>
        <taxon>Araneomorphae</taxon>
        <taxon>Entelegynae</taxon>
        <taxon>Araneoidea</taxon>
        <taxon>Araneidae</taxon>
        <taxon>Araneus</taxon>
    </lineage>
</organism>
<evidence type="ECO:0000256" key="3">
    <source>
        <dbReference type="ARBA" id="ARBA00010617"/>
    </source>
</evidence>
<accession>A0A4Y2WTY7</accession>
<keyword evidence="6" id="KW-0408">Iron</keyword>
<feature type="non-terminal residue" evidence="9">
    <location>
        <position position="1"/>
    </location>
</feature>
<evidence type="ECO:0000256" key="5">
    <source>
        <dbReference type="ARBA" id="ARBA00022824"/>
    </source>
</evidence>
<evidence type="ECO:0000313" key="10">
    <source>
        <dbReference type="Proteomes" id="UP000499080"/>
    </source>
</evidence>
<dbReference type="AlphaFoldDB" id="A0A4Y2WTY7"/>
<keyword evidence="4" id="KW-0479">Metal-binding</keyword>
<keyword evidence="4" id="KW-0349">Heme</keyword>
<dbReference type="SUPFAM" id="SSF48264">
    <property type="entry name" value="Cytochrome P450"/>
    <property type="match status" value="1"/>
</dbReference>
<dbReference type="GO" id="GO:0016705">
    <property type="term" value="F:oxidoreductase activity, acting on paired donors, with incorporation or reduction of molecular oxygen"/>
    <property type="evidence" value="ECO:0007669"/>
    <property type="project" value="InterPro"/>
</dbReference>